<evidence type="ECO:0000256" key="8">
    <source>
        <dbReference type="SAM" id="MobiDB-lite"/>
    </source>
</evidence>
<accession>A0A948WEC1</accession>
<comment type="subcellular location">
    <subcellularLocation>
        <location evidence="7">Cell outer membrane</location>
    </subcellularLocation>
    <subcellularLocation>
        <location evidence="1">Membrane</location>
    </subcellularLocation>
</comment>
<evidence type="ECO:0000256" key="5">
    <source>
        <dbReference type="ARBA" id="ARBA00023237"/>
    </source>
</evidence>
<keyword evidence="4" id="KW-0472">Membrane</keyword>
<evidence type="ECO:0000256" key="2">
    <source>
        <dbReference type="ARBA" id="ARBA00022448"/>
    </source>
</evidence>
<dbReference type="InterPro" id="IPR050810">
    <property type="entry name" value="Bact_Secretion_Sys_Channel"/>
</dbReference>
<keyword evidence="2 7" id="KW-0813">Transport</keyword>
<keyword evidence="5" id="KW-0998">Cell outer membrane</keyword>
<dbReference type="Pfam" id="PF07660">
    <property type="entry name" value="STN"/>
    <property type="match status" value="1"/>
</dbReference>
<dbReference type="Pfam" id="PF00263">
    <property type="entry name" value="Secretin"/>
    <property type="match status" value="1"/>
</dbReference>
<dbReference type="PANTHER" id="PTHR30332:SF24">
    <property type="entry name" value="SECRETIN GSPD-RELATED"/>
    <property type="match status" value="1"/>
</dbReference>
<reference evidence="10" key="1">
    <citation type="submission" date="2021-05" db="EMBL/GenBank/DDBJ databases">
        <title>Energy efficiency and biological interactions define the core microbiome of deep oligotrophic groundwater.</title>
        <authorList>
            <person name="Mehrshad M."/>
            <person name="Lopez-Fernandez M."/>
            <person name="Bell E."/>
            <person name="Bernier-Latmani R."/>
            <person name="Bertilsson S."/>
            <person name="Dopson M."/>
        </authorList>
    </citation>
    <scope>NUCLEOTIDE SEQUENCE</scope>
    <source>
        <strain evidence="10">Modern_marine.mb.64</strain>
    </source>
</reference>
<dbReference type="Proteomes" id="UP000777784">
    <property type="component" value="Unassembled WGS sequence"/>
</dbReference>
<evidence type="ECO:0000256" key="7">
    <source>
        <dbReference type="RuleBase" id="RU004004"/>
    </source>
</evidence>
<dbReference type="InterPro" id="IPR038591">
    <property type="entry name" value="NolW-like_sf"/>
</dbReference>
<protein>
    <recommendedName>
        <fullName evidence="9">Secretin/TonB short N-terminal domain-containing protein</fullName>
    </recommendedName>
</protein>
<dbReference type="EMBL" id="JAHJDP010000097">
    <property type="protein sequence ID" value="MBU2692633.1"/>
    <property type="molecule type" value="Genomic_DNA"/>
</dbReference>
<evidence type="ECO:0000313" key="10">
    <source>
        <dbReference type="EMBL" id="MBU2692633.1"/>
    </source>
</evidence>
<comment type="caution">
    <text evidence="10">The sequence shown here is derived from an EMBL/GenBank/DDBJ whole genome shotgun (WGS) entry which is preliminary data.</text>
</comment>
<dbReference type="InterPro" id="IPR001775">
    <property type="entry name" value="GspD/PilQ"/>
</dbReference>
<dbReference type="Gene3D" id="3.30.1370.120">
    <property type="match status" value="1"/>
</dbReference>
<feature type="region of interest" description="Disordered" evidence="8">
    <location>
        <begin position="423"/>
        <end position="445"/>
    </location>
</feature>
<dbReference type="SMART" id="SM00965">
    <property type="entry name" value="STN"/>
    <property type="match status" value="1"/>
</dbReference>
<gene>
    <name evidence="10" type="ORF">KJ970_17090</name>
</gene>
<evidence type="ECO:0000259" key="9">
    <source>
        <dbReference type="SMART" id="SM00965"/>
    </source>
</evidence>
<dbReference type="InterPro" id="IPR004846">
    <property type="entry name" value="T2SS/T3SS_dom"/>
</dbReference>
<dbReference type="InterPro" id="IPR011662">
    <property type="entry name" value="Secretin/TonB_short_N"/>
</dbReference>
<dbReference type="GO" id="GO:0009306">
    <property type="term" value="P:protein secretion"/>
    <property type="evidence" value="ECO:0007669"/>
    <property type="project" value="InterPro"/>
</dbReference>
<dbReference type="AlphaFoldDB" id="A0A948WEC1"/>
<name>A0A948WEC1_UNCEI</name>
<feature type="domain" description="Secretin/TonB short N-terminal" evidence="9">
    <location>
        <begin position="62"/>
        <end position="111"/>
    </location>
</feature>
<comment type="similarity">
    <text evidence="6">Belongs to the bacterial secretin family.</text>
</comment>
<dbReference type="InterPro" id="IPR005644">
    <property type="entry name" value="NolW-like"/>
</dbReference>
<evidence type="ECO:0000256" key="4">
    <source>
        <dbReference type="ARBA" id="ARBA00023136"/>
    </source>
</evidence>
<dbReference type="GO" id="GO:0015627">
    <property type="term" value="C:type II protein secretion system complex"/>
    <property type="evidence" value="ECO:0007669"/>
    <property type="project" value="TreeGrafter"/>
</dbReference>
<keyword evidence="3" id="KW-0732">Signal</keyword>
<dbReference type="Pfam" id="PF03958">
    <property type="entry name" value="Secretin_N"/>
    <property type="match status" value="1"/>
</dbReference>
<evidence type="ECO:0000256" key="1">
    <source>
        <dbReference type="ARBA" id="ARBA00004370"/>
    </source>
</evidence>
<evidence type="ECO:0000313" key="11">
    <source>
        <dbReference type="Proteomes" id="UP000777784"/>
    </source>
</evidence>
<organism evidence="10 11">
    <name type="scientific">Eiseniibacteriota bacterium</name>
    <dbReference type="NCBI Taxonomy" id="2212470"/>
    <lineage>
        <taxon>Bacteria</taxon>
        <taxon>Candidatus Eiseniibacteriota</taxon>
    </lineage>
</organism>
<sequence length="445" mass="48323">MSLNRTLILKAAILVLVLGMCLSPAPYGPLAQDEPEQNLITLDADSTSVVDILQILASRTGLNIVTSPELQGRRISIHLKDTPFDEALNLVVRAAGLGYERVGKSILVADVQRLNTETGLVTKTFHLKYANAADVSRMLELLTKAVTSNVQGNKIVMRASPSVIEQAESIIAGLDEKPAQILLEARLFEVNTTGLLEIGIDWEKITNWTTVVAEGSYEGSAAGQIPPRIPFTPFEKNGDIQRQMAAFEVTIEALVTEGRARLLSNAKVVTLDNEPAEIFAGETVPVVITSLQSPTAAGGVLQTIQLEKIDVGVKLGITPRISGNGYITTLVEPEVSRIVAFIGPDDDLPQTSTRRTRTYVRVRDGGKIYIGGLLAEEERNSVKKVPLLGDIPFLGYFFQHRKTEKSQLDLIIEITPRIVSDEGVDDASARPIPETLNDPQTDDEG</sequence>
<dbReference type="GO" id="GO:0009279">
    <property type="term" value="C:cell outer membrane"/>
    <property type="evidence" value="ECO:0007669"/>
    <property type="project" value="UniProtKB-SubCell"/>
</dbReference>
<evidence type="ECO:0000256" key="3">
    <source>
        <dbReference type="ARBA" id="ARBA00022729"/>
    </source>
</evidence>
<dbReference type="PANTHER" id="PTHR30332">
    <property type="entry name" value="PROBABLE GENERAL SECRETION PATHWAY PROTEIN D"/>
    <property type="match status" value="1"/>
</dbReference>
<evidence type="ECO:0000256" key="6">
    <source>
        <dbReference type="RuleBase" id="RU004003"/>
    </source>
</evidence>
<dbReference type="Gene3D" id="3.30.1370.130">
    <property type="match status" value="1"/>
</dbReference>
<proteinExistence type="inferred from homology"/>
<dbReference type="PRINTS" id="PR00811">
    <property type="entry name" value="BCTERIALGSPD"/>
</dbReference>